<feature type="domain" description="Glycosyl transferase family 1" evidence="3">
    <location>
        <begin position="196"/>
        <end position="355"/>
    </location>
</feature>
<keyword evidence="5" id="KW-1185">Reference proteome</keyword>
<evidence type="ECO:0000256" key="1">
    <source>
        <dbReference type="ARBA" id="ARBA00021292"/>
    </source>
</evidence>
<dbReference type="GO" id="GO:0016757">
    <property type="term" value="F:glycosyltransferase activity"/>
    <property type="evidence" value="ECO:0007669"/>
    <property type="project" value="UniProtKB-KW"/>
</dbReference>
<evidence type="ECO:0000256" key="2">
    <source>
        <dbReference type="ARBA" id="ARBA00022679"/>
    </source>
</evidence>
<sequence length="717" mass="77576">MKISFLLQNAYGIGGTIRSTFNVASALATRHDVEIVSIHRTGGTPKLPLHRKVRLVHLIDTRAEHGADRDNELLQQESALVPPVEAKGAHFSALTDKRVAEHLARTDADVVIATRPGLVMYLAEFGTDRYLKIGQEHRIYGTHEPNIRAAQDRAIPRLDAHTAVSEADAATHREQFPGVRTKLVALPNGCPPSEVEPSDGSAKLVVAAGRLIPVKRYDLLVEAWATVAAAHPDWKLRIYGRGPQLPRLRAQIDKLGLSDSLTLMGAHSPIETEWAKGSIAAVTSREESFGMTIVEAMNCGVPVVATNCPHGPGEIITDGKDGLLVANGDSAAIAKGLLKLIEDDELRTSMGRAARISAERYQPDAIARAYEELIASLRGEERPQRTAVPATGTRAGATTTTVKPAARPANGSVPLAKMLRRTAGKLLRPLRRSVARPATPPVKAAIKEIVRKPLRCTASCRVDANGNIVVLVDRKGLSGENLSLTVTHRKEAKPIAVPLRKPERPGGPWTAVLDRRELRLHEGRWDLHVVRGDDNARRRVVSHLAEGRGLVDLQPLDGSPFTWWVPYPTVDGFLAIRAWHRPAHAEVRTLRQERDALVVEGTLHGAEFGDGATPVAVGRPRAEGGSEVTADVTVTGGAGFALTLPYETLRAARGPEGTIWDLSLRLSPDVEPVRLARLTGDIVDRNKTDLYPVVAGVRPYFTVNSDLAVNCPAPEGN</sequence>
<gene>
    <name evidence="4" type="ORF">ACFP1Z_16810</name>
</gene>
<organism evidence="4 5">
    <name type="scientific">Streptomyces gamaensis</name>
    <dbReference type="NCBI Taxonomy" id="1763542"/>
    <lineage>
        <taxon>Bacteria</taxon>
        <taxon>Bacillati</taxon>
        <taxon>Actinomycetota</taxon>
        <taxon>Actinomycetes</taxon>
        <taxon>Kitasatosporales</taxon>
        <taxon>Streptomycetaceae</taxon>
        <taxon>Streptomyces</taxon>
    </lineage>
</organism>
<evidence type="ECO:0000313" key="4">
    <source>
        <dbReference type="EMBL" id="MFC5721835.1"/>
    </source>
</evidence>
<proteinExistence type="predicted"/>
<dbReference type="PANTHER" id="PTHR12526:SF627">
    <property type="entry name" value="D-RHAMNOSYLTRANSFERASE WBPZ"/>
    <property type="match status" value="1"/>
</dbReference>
<protein>
    <recommendedName>
        <fullName evidence="1">D-inositol 3-phosphate glycosyltransferase</fullName>
    </recommendedName>
</protein>
<dbReference type="Gene3D" id="3.40.50.2000">
    <property type="entry name" value="Glycogen Phosphorylase B"/>
    <property type="match status" value="2"/>
</dbReference>
<reference evidence="5" key="1">
    <citation type="journal article" date="2019" name="Int. J. Syst. Evol. Microbiol.">
        <title>The Global Catalogue of Microorganisms (GCM) 10K type strain sequencing project: providing services to taxonomists for standard genome sequencing and annotation.</title>
        <authorList>
            <consortium name="The Broad Institute Genomics Platform"/>
            <consortium name="The Broad Institute Genome Sequencing Center for Infectious Disease"/>
            <person name="Wu L."/>
            <person name="Ma J."/>
        </authorList>
    </citation>
    <scope>NUCLEOTIDE SEQUENCE [LARGE SCALE GENOMIC DNA]</scope>
    <source>
        <strain evidence="5">CGMCC 4.7304</strain>
    </source>
</reference>
<dbReference type="Pfam" id="PF00534">
    <property type="entry name" value="Glycos_transf_1"/>
    <property type="match status" value="1"/>
</dbReference>
<dbReference type="Proteomes" id="UP001596083">
    <property type="component" value="Unassembled WGS sequence"/>
</dbReference>
<dbReference type="PANTHER" id="PTHR12526">
    <property type="entry name" value="GLYCOSYLTRANSFERASE"/>
    <property type="match status" value="1"/>
</dbReference>
<keyword evidence="2 4" id="KW-0808">Transferase</keyword>
<dbReference type="CDD" id="cd03820">
    <property type="entry name" value="GT4_AmsD-like"/>
    <property type="match status" value="1"/>
</dbReference>
<dbReference type="SUPFAM" id="SSF53756">
    <property type="entry name" value="UDP-Glycosyltransferase/glycogen phosphorylase"/>
    <property type="match status" value="1"/>
</dbReference>
<keyword evidence="4" id="KW-0328">Glycosyltransferase</keyword>
<name>A0ABW0YZ03_9ACTN</name>
<evidence type="ECO:0000259" key="3">
    <source>
        <dbReference type="Pfam" id="PF00534"/>
    </source>
</evidence>
<dbReference type="InterPro" id="IPR001296">
    <property type="entry name" value="Glyco_trans_1"/>
</dbReference>
<dbReference type="EMBL" id="JBHSPB010000009">
    <property type="protein sequence ID" value="MFC5721835.1"/>
    <property type="molecule type" value="Genomic_DNA"/>
</dbReference>
<evidence type="ECO:0000313" key="5">
    <source>
        <dbReference type="Proteomes" id="UP001596083"/>
    </source>
</evidence>
<dbReference type="RefSeq" id="WP_390317191.1">
    <property type="nucleotide sequence ID" value="NZ_JBHSPB010000009.1"/>
</dbReference>
<comment type="caution">
    <text evidence="4">The sequence shown here is derived from an EMBL/GenBank/DDBJ whole genome shotgun (WGS) entry which is preliminary data.</text>
</comment>
<accession>A0ABW0YZ03</accession>